<dbReference type="PANTHER" id="PTHR10783">
    <property type="entry name" value="XENOTROPIC AND POLYTROPIC RETROVIRUS RECEPTOR 1-RELATED"/>
    <property type="match status" value="1"/>
</dbReference>
<evidence type="ECO:0000259" key="12">
    <source>
        <dbReference type="PROSITE" id="PS51380"/>
    </source>
</evidence>
<sequence length="1314" mass="152146">MFIIPPESSPLNPHRTMKFGKEFASQMVPEWQAAYMNYNHLKILVKEISIFRRLQQNGSPPSSQANPPPPLQGSSMKKKVSLHRAFSGLTNSNPDNKDKEDEVILVSAMHQSSEENYQTIFLRSSEDGGEAELHFFRRLDDEFNKVINFYKAKVGEMVNEADELSKQMNALIALRMKLEDPAFCSSSPVFSSRLFDEEQIREVIRETKMHSKRRTGSDHRIDKEHEMVSLGVLNHVKINVASESPISSLKHAFSSSKSGVSFSKRELRDAERKLKQAFIEFHQKLRYLKSYSFLNRLAFSKIMKKYDKVTSRNASKAYLEMVEKSYLTQSNEVAKLVESVEAVFIEHFSNGNRSQGLKMLRLKAKTDKHRITFFMGCFVGCSLALVVAIVLITHARKLLKSDGRDQYMTNVFPLYSVFGYLVLHMLMYAGNVYYWKRFRINYSFIFGFKPNTELGFREILLISSALSVLALAAVLSNLEMDMDESIKSFRTVTELLPLGLVIVVLLIAVCPFNIVYRTNRFFLITCLWHCICAPLYKVTLPDFFLADQLTSQVQLLRNLQFYICYYGWGDYKKRESTRCQGALYNNVYLVIAIIPYWIRCAQCLRRLFEGEDSSQGVNALKYLSTVASVITRTFYAQKKGLTLKIMAASTSTVATVFNTYWDLVCDWGLIRRNSKNPWLRDRLLLPHRSIYFLAMVFSIRDSGERDTKTSLDANRVRFSRRAVPSSNGINRYGRESGDHSPWCMELLQAGERTFEQRRKISSLQICTITFYISFDSNWEKPNIQMKFGKEFTSQMVPEWEGAYMNYSHLKTILKEVLIFRRWKQKQSPPSPFTPRKRNLLKKSTFYRAFSGLTNRHSNYSNNDDEDEAILVSEMQQQELPSAEGESYQTLFLRSSEEGAENELVFFRKLDNEFNKVIHFYRGKVEEVVVEAEDLNKQMDAFIALQIKINDPNFQSSSPSPSSNSGSLPLEEIQELEGRPERDQQKRVSLEILNHVKINVIPESALSTLKNIFDGTKSDLSFSTGELRNVQMKLKQAFVEFHRKLRLLKSYSFLNQLGFSKIMKKYDKVAKLMERVEAAFIKHFANANRRQGMRDLRPRAKRDNHRVTFFVAVISNLEMEMDERTKSFQALTELVPLSLVIVVLLITFCPFNIIYRTNRFFLIVCLWHCVCAPFHKCLRQWWERKEYGQAANGLKYLSTIVAVVTRTIYVQRPGLAIRIIAASSSVIATVFNTYWDMVLNVILRLAWMQTVLDFHETPTLHRSTVIFIFAGLEIIRRGIWNFFRLENEHLNNVGKFRAFKSVPLPFSYEDGDKEL</sequence>
<feature type="transmembrane region" description="Helical" evidence="11">
    <location>
        <begin position="1133"/>
        <end position="1153"/>
    </location>
</feature>
<feature type="compositionally biased region" description="Low complexity" evidence="10">
    <location>
        <begin position="56"/>
        <end position="65"/>
    </location>
</feature>
<feature type="domain" description="SPX" evidence="13">
    <location>
        <begin position="785"/>
        <end position="1079"/>
    </location>
</feature>
<dbReference type="InterPro" id="IPR004331">
    <property type="entry name" value="SPX_dom"/>
</dbReference>
<evidence type="ECO:0000256" key="2">
    <source>
        <dbReference type="ARBA" id="ARBA00009665"/>
    </source>
</evidence>
<comment type="function">
    <text evidence="9">May transport inorganic phosphate (Pi).</text>
</comment>
<dbReference type="GO" id="GO:0005802">
    <property type="term" value="C:trans-Golgi network"/>
    <property type="evidence" value="ECO:0007669"/>
    <property type="project" value="TreeGrafter"/>
</dbReference>
<reference evidence="14 15" key="1">
    <citation type="journal article" date="2016" name="Sci. Rep.">
        <title>The genome sequence of the outbreeding globe artichoke constructed de novo incorporating a phase-aware low-pass sequencing strategy of F1 progeny.</title>
        <authorList>
            <person name="Scaglione D."/>
            <person name="Reyes-Chin-Wo S."/>
            <person name="Acquadro A."/>
            <person name="Froenicke L."/>
            <person name="Portis E."/>
            <person name="Beitel C."/>
            <person name="Tirone M."/>
            <person name="Mauro R."/>
            <person name="Lo Monaco A."/>
            <person name="Mauromicale G."/>
            <person name="Faccioli P."/>
            <person name="Cattivelli L."/>
            <person name="Rieseberg L."/>
            <person name="Michelmore R."/>
            <person name="Lanteri S."/>
        </authorList>
    </citation>
    <scope>NUCLEOTIDE SEQUENCE [LARGE SCALE GENOMIC DNA]</scope>
    <source>
        <strain evidence="14">2C</strain>
    </source>
</reference>
<keyword evidence="3" id="KW-0813">Transport</keyword>
<protein>
    <submittedName>
        <fullName evidence="14">EXS, C-terminal</fullName>
    </submittedName>
</protein>
<comment type="similarity">
    <text evidence="2">Belongs to the SYG1 (TC 2.A.94) family.</text>
</comment>
<dbReference type="CDD" id="cd14476">
    <property type="entry name" value="SPX_PHO1_like"/>
    <property type="match status" value="2"/>
</dbReference>
<organism evidence="14 15">
    <name type="scientific">Cynara cardunculus var. scolymus</name>
    <name type="common">Globe artichoke</name>
    <name type="synonym">Cynara scolymus</name>
    <dbReference type="NCBI Taxonomy" id="59895"/>
    <lineage>
        <taxon>Eukaryota</taxon>
        <taxon>Viridiplantae</taxon>
        <taxon>Streptophyta</taxon>
        <taxon>Embryophyta</taxon>
        <taxon>Tracheophyta</taxon>
        <taxon>Spermatophyta</taxon>
        <taxon>Magnoliopsida</taxon>
        <taxon>eudicotyledons</taxon>
        <taxon>Gunneridae</taxon>
        <taxon>Pentapetalae</taxon>
        <taxon>asterids</taxon>
        <taxon>campanulids</taxon>
        <taxon>Asterales</taxon>
        <taxon>Asteraceae</taxon>
        <taxon>Carduoideae</taxon>
        <taxon>Cardueae</taxon>
        <taxon>Carduinae</taxon>
        <taxon>Cynara</taxon>
    </lineage>
</organism>
<evidence type="ECO:0000256" key="7">
    <source>
        <dbReference type="ARBA" id="ARBA00022989"/>
    </source>
</evidence>
<dbReference type="GO" id="GO:0005886">
    <property type="term" value="C:plasma membrane"/>
    <property type="evidence" value="ECO:0007669"/>
    <property type="project" value="UniProtKB-SubCell"/>
</dbReference>
<keyword evidence="7 11" id="KW-1133">Transmembrane helix</keyword>
<feature type="transmembrane region" description="Helical" evidence="11">
    <location>
        <begin position="371"/>
        <end position="392"/>
    </location>
</feature>
<feature type="transmembrane region" description="Helical" evidence="11">
    <location>
        <begin position="454"/>
        <end position="475"/>
    </location>
</feature>
<dbReference type="Proteomes" id="UP000243975">
    <property type="component" value="Unassembled WGS sequence"/>
</dbReference>
<name>A0A103YHG4_CYNCS</name>
<dbReference type="Pfam" id="PF03124">
    <property type="entry name" value="EXS"/>
    <property type="match status" value="3"/>
</dbReference>
<evidence type="ECO:0000256" key="6">
    <source>
        <dbReference type="ARBA" id="ARBA00022692"/>
    </source>
</evidence>
<evidence type="ECO:0000259" key="13">
    <source>
        <dbReference type="PROSITE" id="PS51382"/>
    </source>
</evidence>
<feature type="transmembrane region" description="Helical" evidence="11">
    <location>
        <begin position="1214"/>
        <end position="1234"/>
    </location>
</feature>
<dbReference type="InterPro" id="IPR034092">
    <property type="entry name" value="PHO1_SPX"/>
</dbReference>
<evidence type="ECO:0000256" key="1">
    <source>
        <dbReference type="ARBA" id="ARBA00004651"/>
    </source>
</evidence>
<keyword evidence="8 11" id="KW-0472">Membrane</keyword>
<proteinExistence type="inferred from homology"/>
<evidence type="ECO:0000313" key="15">
    <source>
        <dbReference type="Proteomes" id="UP000243975"/>
    </source>
</evidence>
<gene>
    <name evidence="14" type="ORF">Ccrd_012519</name>
</gene>
<feature type="domain" description="SPX" evidence="13">
    <location>
        <begin position="17"/>
        <end position="320"/>
    </location>
</feature>
<feature type="domain" description="EXS" evidence="12">
    <location>
        <begin position="1091"/>
        <end position="1314"/>
    </location>
</feature>
<feature type="transmembrane region" description="Helical" evidence="11">
    <location>
        <begin position="412"/>
        <end position="434"/>
    </location>
</feature>
<dbReference type="GO" id="GO:0000822">
    <property type="term" value="F:inositol hexakisphosphate binding"/>
    <property type="evidence" value="ECO:0007669"/>
    <property type="project" value="TreeGrafter"/>
</dbReference>
<dbReference type="OMA" id="NTNHNVR"/>
<keyword evidence="6 11" id="KW-0812">Transmembrane</keyword>
<accession>A0A103YHG4</accession>
<dbReference type="PANTHER" id="PTHR10783:SF124">
    <property type="entry name" value="PHOSPHATE TRANSPORTER PHO1 HOMOLOG 9"/>
    <property type="match status" value="1"/>
</dbReference>
<dbReference type="GO" id="GO:0016036">
    <property type="term" value="P:cellular response to phosphate starvation"/>
    <property type="evidence" value="ECO:0007669"/>
    <property type="project" value="TreeGrafter"/>
</dbReference>
<comment type="caution">
    <text evidence="14">The sequence shown here is derived from an EMBL/GenBank/DDBJ whole genome shotgun (WGS) entry which is preliminary data.</text>
</comment>
<evidence type="ECO:0000256" key="8">
    <source>
        <dbReference type="ARBA" id="ARBA00023136"/>
    </source>
</evidence>
<comment type="subcellular location">
    <subcellularLocation>
        <location evidence="1">Cell membrane</location>
        <topology evidence="1">Multi-pass membrane protein</topology>
    </subcellularLocation>
</comment>
<feature type="transmembrane region" description="Helical" evidence="11">
    <location>
        <begin position="581"/>
        <end position="598"/>
    </location>
</feature>
<evidence type="ECO:0000256" key="3">
    <source>
        <dbReference type="ARBA" id="ARBA00022448"/>
    </source>
</evidence>
<feature type="domain" description="EXS" evidence="12">
    <location>
        <begin position="579"/>
        <end position="792"/>
    </location>
</feature>
<dbReference type="EMBL" id="LEKV01001070">
    <property type="protein sequence ID" value="KVI09157.1"/>
    <property type="molecule type" value="Genomic_DNA"/>
</dbReference>
<evidence type="ECO:0000256" key="5">
    <source>
        <dbReference type="ARBA" id="ARBA00022592"/>
    </source>
</evidence>
<keyword evidence="15" id="KW-1185">Reference proteome</keyword>
<dbReference type="Pfam" id="PF03105">
    <property type="entry name" value="SPX"/>
    <property type="match status" value="2"/>
</dbReference>
<evidence type="ECO:0000256" key="10">
    <source>
        <dbReference type="SAM" id="MobiDB-lite"/>
    </source>
</evidence>
<dbReference type="Gramene" id="KVI09157">
    <property type="protein sequence ID" value="KVI09157"/>
    <property type="gene ID" value="Ccrd_012519"/>
</dbReference>
<evidence type="ECO:0000256" key="11">
    <source>
        <dbReference type="SAM" id="Phobius"/>
    </source>
</evidence>
<keyword evidence="4" id="KW-1003">Cell membrane</keyword>
<dbReference type="PROSITE" id="PS51380">
    <property type="entry name" value="EXS"/>
    <property type="match status" value="2"/>
</dbReference>
<feature type="transmembrane region" description="Helical" evidence="11">
    <location>
        <begin position="495"/>
        <end position="514"/>
    </location>
</feature>
<feature type="region of interest" description="Disordered" evidence="10">
    <location>
        <begin position="56"/>
        <end position="77"/>
    </location>
</feature>
<keyword evidence="5" id="KW-0592">Phosphate transport</keyword>
<dbReference type="GO" id="GO:0006817">
    <property type="term" value="P:phosphate ion transport"/>
    <property type="evidence" value="ECO:0007669"/>
    <property type="project" value="UniProtKB-KW"/>
</dbReference>
<evidence type="ECO:0000313" key="14">
    <source>
        <dbReference type="EMBL" id="KVI09157.1"/>
    </source>
</evidence>
<evidence type="ECO:0000256" key="4">
    <source>
        <dbReference type="ARBA" id="ARBA00022475"/>
    </source>
</evidence>
<dbReference type="PROSITE" id="PS51382">
    <property type="entry name" value="SPX"/>
    <property type="match status" value="2"/>
</dbReference>
<evidence type="ECO:0000256" key="9">
    <source>
        <dbReference type="ARBA" id="ARBA00043939"/>
    </source>
</evidence>
<dbReference type="InterPro" id="IPR004342">
    <property type="entry name" value="EXS_C"/>
</dbReference>